<dbReference type="GO" id="GO:0016887">
    <property type="term" value="F:ATP hydrolysis activity"/>
    <property type="evidence" value="ECO:0007669"/>
    <property type="project" value="InterPro"/>
</dbReference>
<name>A0A6M3ZXL5_9BURK</name>
<dbReference type="Gene3D" id="3.40.50.300">
    <property type="entry name" value="P-loop containing nucleotide triphosphate hydrolases"/>
    <property type="match status" value="1"/>
</dbReference>
<organism evidence="2 3">
    <name type="scientific">Herbaspirillum rubrisubalbicans Os34</name>
    <dbReference type="NCBI Taxonomy" id="1235827"/>
    <lineage>
        <taxon>Bacteria</taxon>
        <taxon>Pseudomonadati</taxon>
        <taxon>Pseudomonadota</taxon>
        <taxon>Betaproteobacteria</taxon>
        <taxon>Burkholderiales</taxon>
        <taxon>Oxalobacteraceae</taxon>
        <taxon>Herbaspirillum</taxon>
    </lineage>
</organism>
<feature type="domain" description="ATPase AAA-type core" evidence="1">
    <location>
        <begin position="313"/>
        <end position="433"/>
    </location>
</feature>
<accession>A0A6M3ZXL5</accession>
<evidence type="ECO:0000259" key="1">
    <source>
        <dbReference type="Pfam" id="PF13304"/>
    </source>
</evidence>
<dbReference type="Proteomes" id="UP000501648">
    <property type="component" value="Chromosome"/>
</dbReference>
<dbReference type="RefSeq" id="WP_017454876.1">
    <property type="nucleotide sequence ID" value="NZ_CP008956.1"/>
</dbReference>
<proteinExistence type="predicted"/>
<dbReference type="GO" id="GO:0005524">
    <property type="term" value="F:ATP binding"/>
    <property type="evidence" value="ECO:0007669"/>
    <property type="project" value="InterPro"/>
</dbReference>
<dbReference type="SUPFAM" id="SSF52540">
    <property type="entry name" value="P-loop containing nucleoside triphosphate hydrolases"/>
    <property type="match status" value="1"/>
</dbReference>
<sequence>MYFFIHQRKDRIPDSDSEFVALEVDKWNDYSFVTQFFAVYYSADGESFPLGRTKIGFKGQTTLVNTYQKLDAVVPALSKKYFSLGSDDDFYKNVATLPEAIRNKILKGLRDIVACPEIVPTIEDEEVFNKSLLRDISMSIVRGQYSRILDGLPALTDFHFRFVRDEDEDFGEVELSFRVEIDKRPSTNIHAIIGRNGAGKTSILNGMIEAITNPSEAKGRFEETDKWGRDVYVEPMSTDYFTGLVSVSFSSFDSFPPPSEQPDPAKGTQYFYIGLKDPANPEQQRSIKELRKEFALALGDNFCDENKTRRWRDAIKTLSSDDNFAAMNLVQLEDIFNKLMEREEKKGEDGLAVVKYLKRITPILNTMSSGHAIVLHTITRLVRTVNEKTLVLIDEPESHLHPPLLSAFVRALADLLHDRNGVAIIATHSPVLLQEIPKRCVWKITRAGSSVRATRPNIETFGENVGILTSDVFSLEVERSGFHAMLANSVEAGKTYEQILAEYQGQIGIEGRSILTHLVATRDAENEL</sequence>
<reference evidence="2 3" key="1">
    <citation type="journal article" date="2012" name="J. Bacteriol.">
        <title>Genome sequence of the pathogenic Herbaspirillum seropedicae strain Os34, isolated from rice roots.</title>
        <authorList>
            <person name="Ye W."/>
            <person name="Ye S."/>
            <person name="Liu J."/>
            <person name="Chang S."/>
            <person name="Chen M."/>
            <person name="Zhu B."/>
            <person name="Guo L."/>
            <person name="An Q."/>
        </authorList>
    </citation>
    <scope>NUCLEOTIDE SEQUENCE [LARGE SCALE GENOMIC DNA]</scope>
    <source>
        <strain evidence="2 3">Os34</strain>
    </source>
</reference>
<dbReference type="AlphaFoldDB" id="A0A6M3ZXL5"/>
<dbReference type="InterPro" id="IPR027417">
    <property type="entry name" value="P-loop_NTPase"/>
</dbReference>
<dbReference type="EMBL" id="CP008956">
    <property type="protein sequence ID" value="QJQ03091.1"/>
    <property type="molecule type" value="Genomic_DNA"/>
</dbReference>
<dbReference type="PANTHER" id="PTHR43581:SF2">
    <property type="entry name" value="EXCINUCLEASE ATPASE SUBUNIT"/>
    <property type="match status" value="1"/>
</dbReference>
<gene>
    <name evidence="2" type="ORF">C798_23530</name>
</gene>
<dbReference type="Pfam" id="PF13304">
    <property type="entry name" value="AAA_21"/>
    <property type="match status" value="1"/>
</dbReference>
<dbReference type="PANTHER" id="PTHR43581">
    <property type="entry name" value="ATP/GTP PHOSPHATASE"/>
    <property type="match status" value="1"/>
</dbReference>
<evidence type="ECO:0000313" key="2">
    <source>
        <dbReference type="EMBL" id="QJQ03091.1"/>
    </source>
</evidence>
<dbReference type="InterPro" id="IPR003959">
    <property type="entry name" value="ATPase_AAA_core"/>
</dbReference>
<dbReference type="InterPro" id="IPR051396">
    <property type="entry name" value="Bact_Antivir_Def_Nuclease"/>
</dbReference>
<protein>
    <recommendedName>
        <fullName evidence="1">ATPase AAA-type core domain-containing protein</fullName>
    </recommendedName>
</protein>
<evidence type="ECO:0000313" key="3">
    <source>
        <dbReference type="Proteomes" id="UP000501648"/>
    </source>
</evidence>